<keyword evidence="2" id="KW-1185">Reference proteome</keyword>
<sequence>MNTSNIAQLIQKDLETLLYYKSKKDKISVNNAIEIASYVAANFLRIIFAKNKEIKPEELNGVFGIISNIYNDIFQNQLQPADYEMISTKALELLNDTDFDQNCKAFFKSIIP</sequence>
<dbReference type="Proteomes" id="UP001317001">
    <property type="component" value="Chromosome"/>
</dbReference>
<dbReference type="EMBL" id="CP102382">
    <property type="protein sequence ID" value="UUV21648.1"/>
    <property type="molecule type" value="Genomic_DNA"/>
</dbReference>
<proteinExistence type="predicted"/>
<protein>
    <submittedName>
        <fullName evidence="1">Uncharacterized protein</fullName>
    </submittedName>
</protein>
<evidence type="ECO:0000313" key="2">
    <source>
        <dbReference type="Proteomes" id="UP001317001"/>
    </source>
</evidence>
<accession>A0ABY5NSY7</accession>
<gene>
    <name evidence="1" type="ORF">NPX36_00930</name>
</gene>
<evidence type="ECO:0000313" key="1">
    <source>
        <dbReference type="EMBL" id="UUV21648.1"/>
    </source>
</evidence>
<name>A0ABY5NSY7_9FLAO</name>
<reference evidence="1 2" key="1">
    <citation type="submission" date="2022-08" db="EMBL/GenBank/DDBJ databases">
        <title>Myroides zhujiangensis sp. nov., a novel bacterium isolated from sediment in the Pearl River Estuary.</title>
        <authorList>
            <person name="Cui L."/>
        </authorList>
    </citation>
    <scope>NUCLEOTIDE SEQUENCE [LARGE SCALE GENOMIC DNA]</scope>
    <source>
        <strain evidence="1 2">SCSIO 72103</strain>
    </source>
</reference>
<organism evidence="1 2">
    <name type="scientific">Paenimyroides aestuarii</name>
    <dbReference type="NCBI Taxonomy" id="2968490"/>
    <lineage>
        <taxon>Bacteria</taxon>
        <taxon>Pseudomonadati</taxon>
        <taxon>Bacteroidota</taxon>
        <taxon>Flavobacteriia</taxon>
        <taxon>Flavobacteriales</taxon>
        <taxon>Flavobacteriaceae</taxon>
        <taxon>Paenimyroides</taxon>
    </lineage>
</organism>
<dbReference type="RefSeq" id="WP_257499569.1">
    <property type="nucleotide sequence ID" value="NZ_CP102382.1"/>
</dbReference>